<dbReference type="Pfam" id="PF03567">
    <property type="entry name" value="Sulfotransfer_2"/>
    <property type="match status" value="1"/>
</dbReference>
<sequence length="218" mass="24817">MKGCLEGWHLEVPREANNHQGAAQFCRSNNGSGHWQCAPGWRQLPVDPFCVRSSSPSKPADRMSTIRQPEYAPVSDDRKLLFIHVPKAGGTSIETSFLFEEQREKLGGHYLGGHHKITEFDQVFFENYHKFGIVRHPCSRLISVWGYYSEGLGNTEDKKWVDGFMDNVTHSSFVAFVERTLYPVGPVHIDEQAHLQTQVEMIFYENGQFGLDQSVTDI</sequence>
<evidence type="ECO:0000313" key="1">
    <source>
        <dbReference type="EMBL" id="KAJ8021259.1"/>
    </source>
</evidence>
<proteinExistence type="predicted"/>
<comment type="caution">
    <text evidence="1">The sequence shown here is derived from an EMBL/GenBank/DDBJ whole genome shotgun (WGS) entry which is preliminary data.</text>
</comment>
<dbReference type="GO" id="GO:0008146">
    <property type="term" value="F:sulfotransferase activity"/>
    <property type="evidence" value="ECO:0007669"/>
    <property type="project" value="InterPro"/>
</dbReference>
<dbReference type="InterPro" id="IPR027417">
    <property type="entry name" value="P-loop_NTPase"/>
</dbReference>
<organism evidence="1 2">
    <name type="scientific">Holothuria leucospilota</name>
    <name type="common">Black long sea cucumber</name>
    <name type="synonym">Mertensiothuria leucospilota</name>
    <dbReference type="NCBI Taxonomy" id="206669"/>
    <lineage>
        <taxon>Eukaryota</taxon>
        <taxon>Metazoa</taxon>
        <taxon>Echinodermata</taxon>
        <taxon>Eleutherozoa</taxon>
        <taxon>Echinozoa</taxon>
        <taxon>Holothuroidea</taxon>
        <taxon>Aspidochirotacea</taxon>
        <taxon>Aspidochirotida</taxon>
        <taxon>Holothuriidae</taxon>
        <taxon>Holothuria</taxon>
    </lineage>
</organism>
<dbReference type="Proteomes" id="UP001152320">
    <property type="component" value="Chromosome 21"/>
</dbReference>
<protein>
    <recommendedName>
        <fullName evidence="3">Sulfotransferase family protein</fullName>
    </recommendedName>
</protein>
<evidence type="ECO:0008006" key="3">
    <source>
        <dbReference type="Google" id="ProtNLM"/>
    </source>
</evidence>
<reference evidence="1" key="1">
    <citation type="submission" date="2021-10" db="EMBL/GenBank/DDBJ databases">
        <title>Tropical sea cucumber genome reveals ecological adaptation and Cuvierian tubules defense mechanism.</title>
        <authorList>
            <person name="Chen T."/>
        </authorList>
    </citation>
    <scope>NUCLEOTIDE SEQUENCE</scope>
    <source>
        <strain evidence="1">Nanhai2018</strain>
        <tissue evidence="1">Muscle</tissue>
    </source>
</reference>
<dbReference type="EMBL" id="JAIZAY010000021">
    <property type="protein sequence ID" value="KAJ8021259.1"/>
    <property type="molecule type" value="Genomic_DNA"/>
</dbReference>
<keyword evidence="2" id="KW-1185">Reference proteome</keyword>
<dbReference type="InterPro" id="IPR005331">
    <property type="entry name" value="Sulfotransferase"/>
</dbReference>
<evidence type="ECO:0000313" key="2">
    <source>
        <dbReference type="Proteomes" id="UP001152320"/>
    </source>
</evidence>
<dbReference type="AlphaFoldDB" id="A0A9Q1BDJ2"/>
<accession>A0A9Q1BDJ2</accession>
<gene>
    <name evidence="1" type="ORF">HOLleu_38406</name>
</gene>
<dbReference type="GO" id="GO:0016020">
    <property type="term" value="C:membrane"/>
    <property type="evidence" value="ECO:0007669"/>
    <property type="project" value="InterPro"/>
</dbReference>
<name>A0A9Q1BDJ2_HOLLE</name>
<dbReference type="Gene3D" id="3.40.50.300">
    <property type="entry name" value="P-loop containing nucleotide triphosphate hydrolases"/>
    <property type="match status" value="1"/>
</dbReference>